<dbReference type="EMBL" id="JAUEPR010000051">
    <property type="protein sequence ID" value="KAK0471433.1"/>
    <property type="molecule type" value="Genomic_DNA"/>
</dbReference>
<keyword evidence="1" id="KW-0808">Transferase</keyword>
<dbReference type="GO" id="GO:0004674">
    <property type="term" value="F:protein serine/threonine kinase activity"/>
    <property type="evidence" value="ECO:0007669"/>
    <property type="project" value="TreeGrafter"/>
</dbReference>
<evidence type="ECO:0000259" key="5">
    <source>
        <dbReference type="PROSITE" id="PS50011"/>
    </source>
</evidence>
<keyword evidence="4" id="KW-0067">ATP-binding</keyword>
<comment type="caution">
    <text evidence="6">The sequence shown here is derived from an EMBL/GenBank/DDBJ whole genome shotgun (WGS) entry which is preliminary data.</text>
</comment>
<organism evidence="6 7">
    <name type="scientific">Armillaria novae-zelandiae</name>
    <dbReference type="NCBI Taxonomy" id="153914"/>
    <lineage>
        <taxon>Eukaryota</taxon>
        <taxon>Fungi</taxon>
        <taxon>Dikarya</taxon>
        <taxon>Basidiomycota</taxon>
        <taxon>Agaricomycotina</taxon>
        <taxon>Agaricomycetes</taxon>
        <taxon>Agaricomycetidae</taxon>
        <taxon>Agaricales</taxon>
        <taxon>Marasmiineae</taxon>
        <taxon>Physalacriaceae</taxon>
        <taxon>Armillaria</taxon>
    </lineage>
</organism>
<dbReference type="AlphaFoldDB" id="A0AA39U091"/>
<protein>
    <submittedName>
        <fullName evidence="6">Kinase-like domain-containing protein</fullName>
    </submittedName>
</protein>
<evidence type="ECO:0000256" key="1">
    <source>
        <dbReference type="ARBA" id="ARBA00022679"/>
    </source>
</evidence>
<proteinExistence type="predicted"/>
<dbReference type="SUPFAM" id="SSF56112">
    <property type="entry name" value="Protein kinase-like (PK-like)"/>
    <property type="match status" value="1"/>
</dbReference>
<keyword evidence="7" id="KW-1185">Reference proteome</keyword>
<reference evidence="6" key="1">
    <citation type="submission" date="2023-06" db="EMBL/GenBank/DDBJ databases">
        <authorList>
            <consortium name="Lawrence Berkeley National Laboratory"/>
            <person name="Ahrendt S."/>
            <person name="Sahu N."/>
            <person name="Indic B."/>
            <person name="Wong-Bajracharya J."/>
            <person name="Merenyi Z."/>
            <person name="Ke H.-M."/>
            <person name="Monk M."/>
            <person name="Kocsube S."/>
            <person name="Drula E."/>
            <person name="Lipzen A."/>
            <person name="Balint B."/>
            <person name="Henrissat B."/>
            <person name="Andreopoulos B."/>
            <person name="Martin F.M."/>
            <person name="Harder C.B."/>
            <person name="Rigling D."/>
            <person name="Ford K.L."/>
            <person name="Foster G.D."/>
            <person name="Pangilinan J."/>
            <person name="Papanicolaou A."/>
            <person name="Barry K."/>
            <person name="LaButti K."/>
            <person name="Viragh M."/>
            <person name="Koriabine M."/>
            <person name="Yan M."/>
            <person name="Riley R."/>
            <person name="Champramary S."/>
            <person name="Plett K.L."/>
            <person name="Tsai I.J."/>
            <person name="Slot J."/>
            <person name="Sipos G."/>
            <person name="Plett J."/>
            <person name="Nagy L.G."/>
            <person name="Grigoriev I.V."/>
        </authorList>
    </citation>
    <scope>NUCLEOTIDE SEQUENCE</scope>
    <source>
        <strain evidence="6">ICMP 16352</strain>
    </source>
</reference>
<sequence>MVGQTLDSWAQIRLDDGLVTNEALRVQIRRQVQDLIRGISLPWKTVGLTPQPVATLVMDVLQQELDDAPHSDWYHTASLKCLHALCKAQSIVLPSLYLQGLTREGANPVAGGGFADIWKGHLQDTQVCLKVLRIFVPEKDKPKLLRSFCQEALVWRQLRHPNVLPFLGVSEDLFAPRYCLVSPWMGNGNVMSYLQAHPDHDRLTSLNQIAEGMRYLHNHNPPIVHADIRGANILVMDDQSCCLADFGLSLFAESQVLESTSRMKKGSIRWLAPEYFRPDVVVDRAYITARDVYAYGCTVVEIFTGEPPFEHMKNEAAVMLAVLAGRRPLRPQHILQDRLWSLVTKCLTDSPDQRPTAERISKALADGNFLADSLNDGWIGSRAGAITVVPYRSYAIATALLQRPIPMQKPFPGYVCVRPPLTPFSWGRVFPTLQTDYNIYYEGPPDPLFQHRCLFPSCNRLVQAIDICQHLLWAGALRREVLSGARPRAPLQYHL</sequence>
<dbReference type="Pfam" id="PF07714">
    <property type="entry name" value="PK_Tyr_Ser-Thr"/>
    <property type="match status" value="1"/>
</dbReference>
<gene>
    <name evidence="6" type="ORF">IW261DRAFT_1572126</name>
</gene>
<dbReference type="InterPro" id="IPR051681">
    <property type="entry name" value="Ser/Thr_Kinases-Pseudokinases"/>
</dbReference>
<dbReference type="PROSITE" id="PS50011">
    <property type="entry name" value="PROTEIN_KINASE_DOM"/>
    <property type="match status" value="1"/>
</dbReference>
<evidence type="ECO:0000256" key="2">
    <source>
        <dbReference type="ARBA" id="ARBA00022741"/>
    </source>
</evidence>
<dbReference type="GO" id="GO:0005524">
    <property type="term" value="F:ATP binding"/>
    <property type="evidence" value="ECO:0007669"/>
    <property type="project" value="UniProtKB-KW"/>
</dbReference>
<dbReference type="Proteomes" id="UP001175227">
    <property type="component" value="Unassembled WGS sequence"/>
</dbReference>
<dbReference type="InterPro" id="IPR001245">
    <property type="entry name" value="Ser-Thr/Tyr_kinase_cat_dom"/>
</dbReference>
<evidence type="ECO:0000256" key="3">
    <source>
        <dbReference type="ARBA" id="ARBA00022777"/>
    </source>
</evidence>
<dbReference type="InterPro" id="IPR000719">
    <property type="entry name" value="Prot_kinase_dom"/>
</dbReference>
<feature type="domain" description="Protein kinase" evidence="5">
    <location>
        <begin position="103"/>
        <end position="370"/>
    </location>
</feature>
<evidence type="ECO:0000313" key="7">
    <source>
        <dbReference type="Proteomes" id="UP001175227"/>
    </source>
</evidence>
<dbReference type="PANTHER" id="PTHR44329">
    <property type="entry name" value="SERINE/THREONINE-PROTEIN KINASE TNNI3K-RELATED"/>
    <property type="match status" value="1"/>
</dbReference>
<keyword evidence="3 6" id="KW-0418">Kinase</keyword>
<name>A0AA39U091_9AGAR</name>
<accession>A0AA39U091</accession>
<dbReference type="Gene3D" id="1.10.510.10">
    <property type="entry name" value="Transferase(Phosphotransferase) domain 1"/>
    <property type="match status" value="1"/>
</dbReference>
<dbReference type="PANTHER" id="PTHR44329:SF288">
    <property type="entry name" value="MITOGEN-ACTIVATED PROTEIN KINASE KINASE KINASE 20"/>
    <property type="match status" value="1"/>
</dbReference>
<dbReference type="InterPro" id="IPR008266">
    <property type="entry name" value="Tyr_kinase_AS"/>
</dbReference>
<evidence type="ECO:0000256" key="4">
    <source>
        <dbReference type="ARBA" id="ARBA00022840"/>
    </source>
</evidence>
<dbReference type="PROSITE" id="PS00109">
    <property type="entry name" value="PROTEIN_KINASE_TYR"/>
    <property type="match status" value="1"/>
</dbReference>
<dbReference type="InterPro" id="IPR011009">
    <property type="entry name" value="Kinase-like_dom_sf"/>
</dbReference>
<keyword evidence="2" id="KW-0547">Nucleotide-binding</keyword>
<evidence type="ECO:0000313" key="6">
    <source>
        <dbReference type="EMBL" id="KAK0471433.1"/>
    </source>
</evidence>